<dbReference type="Pfam" id="PF14017">
    <property type="entry name" value="DUF4233"/>
    <property type="match status" value="1"/>
</dbReference>
<reference evidence="3 4" key="1">
    <citation type="submission" date="2019-11" db="EMBL/GenBank/DDBJ databases">
        <title>Agromyces kandeliae sp. nov., isolated from mangrove soil.</title>
        <authorList>
            <person name="Wang R."/>
        </authorList>
    </citation>
    <scope>NUCLEOTIDE SEQUENCE [LARGE SCALE GENOMIC DNA]</scope>
    <source>
        <strain evidence="3 4">Q22</strain>
    </source>
</reference>
<gene>
    <name evidence="3" type="ORF">GJR97_14385</name>
</gene>
<feature type="transmembrane region" description="Helical" evidence="2">
    <location>
        <begin position="106"/>
        <end position="123"/>
    </location>
</feature>
<keyword evidence="2" id="KW-0472">Membrane</keyword>
<feature type="region of interest" description="Disordered" evidence="1">
    <location>
        <begin position="1"/>
        <end position="38"/>
    </location>
</feature>
<organism evidence="3 4">
    <name type="scientific">Agromyces kandeliae</name>
    <dbReference type="NCBI Taxonomy" id="2666141"/>
    <lineage>
        <taxon>Bacteria</taxon>
        <taxon>Bacillati</taxon>
        <taxon>Actinomycetota</taxon>
        <taxon>Actinomycetes</taxon>
        <taxon>Micrococcales</taxon>
        <taxon>Microbacteriaceae</taxon>
        <taxon>Agromyces</taxon>
    </lineage>
</organism>
<feature type="transmembrane region" description="Helical" evidence="2">
    <location>
        <begin position="47"/>
        <end position="69"/>
    </location>
</feature>
<evidence type="ECO:0000313" key="4">
    <source>
        <dbReference type="Proteomes" id="UP000476511"/>
    </source>
</evidence>
<sequence>MTAEAPAPSDEPTGARGPLDGRDSEADGADPAPRRPARRARSVRESLASIVLTFEIVVVFLAALVIWGLSREGGGAFGLPTWAPLAAGGVVILGLVVTIPLLRYEWAYVLGWALQVLLLVSGLLNPAMFVVGALFGGMWAYCMIVGARIDRAREAAAAADAEPGKESA</sequence>
<keyword evidence="2" id="KW-0812">Transmembrane</keyword>
<evidence type="ECO:0000256" key="2">
    <source>
        <dbReference type="SAM" id="Phobius"/>
    </source>
</evidence>
<dbReference type="AlphaFoldDB" id="A0A6L5R4P9"/>
<name>A0A6L5R4P9_9MICO</name>
<comment type="caution">
    <text evidence="3">The sequence shown here is derived from an EMBL/GenBank/DDBJ whole genome shotgun (WGS) entry which is preliminary data.</text>
</comment>
<keyword evidence="4" id="KW-1185">Reference proteome</keyword>
<keyword evidence="2" id="KW-1133">Transmembrane helix</keyword>
<dbReference type="RefSeq" id="WP_154347493.1">
    <property type="nucleotide sequence ID" value="NZ_WKJD01000019.1"/>
</dbReference>
<dbReference type="Proteomes" id="UP000476511">
    <property type="component" value="Unassembled WGS sequence"/>
</dbReference>
<accession>A0A6L5R4P9</accession>
<dbReference type="InterPro" id="IPR025327">
    <property type="entry name" value="DUF4233"/>
</dbReference>
<protein>
    <submittedName>
        <fullName evidence="3">DUF4233 domain-containing protein</fullName>
    </submittedName>
</protein>
<evidence type="ECO:0000313" key="3">
    <source>
        <dbReference type="EMBL" id="MRX44910.1"/>
    </source>
</evidence>
<dbReference type="EMBL" id="WKJD01000019">
    <property type="protein sequence ID" value="MRX44910.1"/>
    <property type="molecule type" value="Genomic_DNA"/>
</dbReference>
<feature type="transmembrane region" description="Helical" evidence="2">
    <location>
        <begin position="81"/>
        <end position="99"/>
    </location>
</feature>
<proteinExistence type="predicted"/>
<evidence type="ECO:0000256" key="1">
    <source>
        <dbReference type="SAM" id="MobiDB-lite"/>
    </source>
</evidence>
<feature type="transmembrane region" description="Helical" evidence="2">
    <location>
        <begin position="129"/>
        <end position="147"/>
    </location>
</feature>